<proteinExistence type="predicted"/>
<sequence length="68" mass="7898">MQFVNNKASSICCGGRICRVHLQVIICPMRSTYHPSNRIIVDAFKFFQYHTVQFCISTLFIIGETNWI</sequence>
<protein>
    <submittedName>
        <fullName evidence="1">Uncharacterized protein</fullName>
    </submittedName>
</protein>
<dbReference type="EMBL" id="GAIX01008665">
    <property type="protein sequence ID" value="JAA83895.1"/>
    <property type="molecule type" value="Transcribed_RNA"/>
</dbReference>
<reference evidence="1" key="2">
    <citation type="submission" date="2013-05" db="EMBL/GenBank/DDBJ databases">
        <authorList>
            <person name="Carter J.-M."/>
            <person name="Baker S.C."/>
            <person name="Pink R."/>
            <person name="Carter D.R.F."/>
            <person name="Collins A."/>
            <person name="Tomlin J."/>
            <person name="Gibbs M."/>
            <person name="Breuker C.J."/>
        </authorList>
    </citation>
    <scope>NUCLEOTIDE SEQUENCE</scope>
    <source>
        <tissue evidence="1">Ovary</tissue>
    </source>
</reference>
<organism evidence="1">
    <name type="scientific">Pararge aegeria</name>
    <name type="common">speckled wood butterfly</name>
    <dbReference type="NCBI Taxonomy" id="116150"/>
    <lineage>
        <taxon>Eukaryota</taxon>
        <taxon>Metazoa</taxon>
        <taxon>Ecdysozoa</taxon>
        <taxon>Arthropoda</taxon>
        <taxon>Hexapoda</taxon>
        <taxon>Insecta</taxon>
        <taxon>Pterygota</taxon>
        <taxon>Neoptera</taxon>
        <taxon>Endopterygota</taxon>
        <taxon>Lepidoptera</taxon>
        <taxon>Glossata</taxon>
        <taxon>Ditrysia</taxon>
        <taxon>Papilionoidea</taxon>
        <taxon>Nymphalidae</taxon>
        <taxon>Satyrinae</taxon>
        <taxon>Satyrini</taxon>
        <taxon>Parargina</taxon>
        <taxon>Pararge</taxon>
    </lineage>
</organism>
<reference evidence="1" key="1">
    <citation type="journal article" date="2013" name="BMC Genomics">
        <title>Unscrambling butterfly oogenesis.</title>
        <authorList>
            <person name="Carter J.M."/>
            <person name="Baker S.C."/>
            <person name="Pink R."/>
            <person name="Carter D.R."/>
            <person name="Collins A."/>
            <person name="Tomlin J."/>
            <person name="Gibbs M."/>
            <person name="Breuker C.J."/>
        </authorList>
    </citation>
    <scope>NUCLEOTIDE SEQUENCE</scope>
    <source>
        <tissue evidence="1">Ovary</tissue>
    </source>
</reference>
<name>S4PAM1_9NEOP</name>
<accession>S4PAM1</accession>
<dbReference type="AlphaFoldDB" id="S4PAM1"/>
<evidence type="ECO:0000313" key="1">
    <source>
        <dbReference type="EMBL" id="JAA83895.1"/>
    </source>
</evidence>